<evidence type="ECO:0000313" key="6">
    <source>
        <dbReference type="Proteomes" id="UP000780875"/>
    </source>
</evidence>
<dbReference type="PRINTS" id="PR00038">
    <property type="entry name" value="HTHLUXR"/>
</dbReference>
<evidence type="ECO:0000313" key="5">
    <source>
        <dbReference type="EMBL" id="MBZ5738385.1"/>
    </source>
</evidence>
<keyword evidence="2" id="KW-0238">DNA-binding</keyword>
<dbReference type="PANTHER" id="PTHR44688:SF16">
    <property type="entry name" value="DNA-BINDING TRANSCRIPTIONAL ACTIVATOR DEVR_DOSR"/>
    <property type="match status" value="1"/>
</dbReference>
<gene>
    <name evidence="5" type="ORF">K8U61_09445</name>
</gene>
<accession>A0ABS7UBM3</accession>
<dbReference type="Gene3D" id="1.10.10.10">
    <property type="entry name" value="Winged helix-like DNA-binding domain superfamily/Winged helix DNA-binding domain"/>
    <property type="match status" value="1"/>
</dbReference>
<dbReference type="InterPro" id="IPR029016">
    <property type="entry name" value="GAF-like_dom_sf"/>
</dbReference>
<dbReference type="SUPFAM" id="SSF55781">
    <property type="entry name" value="GAF domain-like"/>
    <property type="match status" value="1"/>
</dbReference>
<dbReference type="EMBL" id="JAIQZJ010000004">
    <property type="protein sequence ID" value="MBZ5738385.1"/>
    <property type="molecule type" value="Genomic_DNA"/>
</dbReference>
<sequence>MEASSAAASRRRAELAEAGAAAYRVGYELVGPLDDLPEPGVPGECLQDLRMLDGQLAILAGLMRERLSDETVDLTRQQVAAHSHALHEVHTVRFGIHDHLGHERLRRLDELDRGLSQLRLVTDQDQLLESVCEAAAESCGFDRVMLSRIDDDTWVPWHSFARTIGPAERRFQAWMRQPPRIQLSHMMLESELVRRREPAIVRDAATDARAYAPLAQAATQTSYVAAPIISGDRVIGLLHADNTTGSVADLDRDLLWFFAIGFAQIFERAVLLARLRDQRAEVMQAMKSVEAVLDELATTEIELSTRQRASELASARPVPPAVVERSVELERILTSRELEVLGLMATGATNERIAQRLVIGTQTVKSHVKQILRKLRAENRAEAISQYLRLTIGARED</sequence>
<dbReference type="Pfam" id="PF13185">
    <property type="entry name" value="GAF_2"/>
    <property type="match status" value="1"/>
</dbReference>
<dbReference type="Gene3D" id="3.30.450.40">
    <property type="match status" value="1"/>
</dbReference>
<keyword evidence="1" id="KW-0805">Transcription regulation</keyword>
<dbReference type="SUPFAM" id="SSF46894">
    <property type="entry name" value="C-terminal effector domain of the bipartite response regulators"/>
    <property type="match status" value="1"/>
</dbReference>
<protein>
    <submittedName>
        <fullName evidence="5">LuxR C-terminal-related transcriptional regulator</fullName>
    </submittedName>
</protein>
<dbReference type="CDD" id="cd06170">
    <property type="entry name" value="LuxR_C_like"/>
    <property type="match status" value="1"/>
</dbReference>
<dbReference type="PROSITE" id="PS50043">
    <property type="entry name" value="HTH_LUXR_2"/>
    <property type="match status" value="1"/>
</dbReference>
<dbReference type="PANTHER" id="PTHR44688">
    <property type="entry name" value="DNA-BINDING TRANSCRIPTIONAL ACTIVATOR DEVR_DOSR"/>
    <property type="match status" value="1"/>
</dbReference>
<proteinExistence type="predicted"/>
<dbReference type="Pfam" id="PF00196">
    <property type="entry name" value="GerE"/>
    <property type="match status" value="1"/>
</dbReference>
<comment type="caution">
    <text evidence="5">The sequence shown here is derived from an EMBL/GenBank/DDBJ whole genome shotgun (WGS) entry which is preliminary data.</text>
</comment>
<dbReference type="Proteomes" id="UP000780875">
    <property type="component" value="Unassembled WGS sequence"/>
</dbReference>
<organism evidence="5 6">
    <name type="scientific">Nocardioides mangrovi</name>
    <dbReference type="NCBI Taxonomy" id="2874580"/>
    <lineage>
        <taxon>Bacteria</taxon>
        <taxon>Bacillati</taxon>
        <taxon>Actinomycetota</taxon>
        <taxon>Actinomycetes</taxon>
        <taxon>Propionibacteriales</taxon>
        <taxon>Nocardioidaceae</taxon>
        <taxon>Nocardioides</taxon>
    </lineage>
</organism>
<keyword evidence="3" id="KW-0804">Transcription</keyword>
<evidence type="ECO:0000256" key="3">
    <source>
        <dbReference type="ARBA" id="ARBA00023163"/>
    </source>
</evidence>
<dbReference type="RefSeq" id="WP_224122757.1">
    <property type="nucleotide sequence ID" value="NZ_JAIQZJ010000004.1"/>
</dbReference>
<dbReference type="InterPro" id="IPR016032">
    <property type="entry name" value="Sig_transdc_resp-reg_C-effctor"/>
</dbReference>
<feature type="domain" description="HTH luxR-type" evidence="4">
    <location>
        <begin position="326"/>
        <end position="391"/>
    </location>
</feature>
<evidence type="ECO:0000259" key="4">
    <source>
        <dbReference type="PROSITE" id="PS50043"/>
    </source>
</evidence>
<dbReference type="SMART" id="SM00421">
    <property type="entry name" value="HTH_LUXR"/>
    <property type="match status" value="1"/>
</dbReference>
<keyword evidence="6" id="KW-1185">Reference proteome</keyword>
<evidence type="ECO:0000256" key="2">
    <source>
        <dbReference type="ARBA" id="ARBA00023125"/>
    </source>
</evidence>
<dbReference type="InterPro" id="IPR003018">
    <property type="entry name" value="GAF"/>
</dbReference>
<dbReference type="InterPro" id="IPR000792">
    <property type="entry name" value="Tscrpt_reg_LuxR_C"/>
</dbReference>
<reference evidence="5 6" key="1">
    <citation type="submission" date="2021-09" db="EMBL/GenBank/DDBJ databases">
        <title>Whole genome sequence of Nocardioides sp. GBK3QG-3.</title>
        <authorList>
            <person name="Tuo L."/>
        </authorList>
    </citation>
    <scope>NUCLEOTIDE SEQUENCE [LARGE SCALE GENOMIC DNA]</scope>
    <source>
        <strain evidence="5 6">GBK3QG-3</strain>
    </source>
</reference>
<name>A0ABS7UBM3_9ACTN</name>
<dbReference type="InterPro" id="IPR036388">
    <property type="entry name" value="WH-like_DNA-bd_sf"/>
</dbReference>
<evidence type="ECO:0000256" key="1">
    <source>
        <dbReference type="ARBA" id="ARBA00023015"/>
    </source>
</evidence>
<dbReference type="SMART" id="SM00065">
    <property type="entry name" value="GAF"/>
    <property type="match status" value="1"/>
</dbReference>